<dbReference type="EMBL" id="JAGEOK010000014">
    <property type="protein sequence ID" value="MBO2440253.1"/>
    <property type="molecule type" value="Genomic_DNA"/>
</dbReference>
<dbReference type="InterPro" id="IPR016410">
    <property type="entry name" value="Phage_imm"/>
</dbReference>
<evidence type="ECO:0000313" key="3">
    <source>
        <dbReference type="EMBL" id="MBO2440253.1"/>
    </source>
</evidence>
<feature type="region of interest" description="Disordered" evidence="1">
    <location>
        <begin position="68"/>
        <end position="100"/>
    </location>
</feature>
<proteinExistence type="predicted"/>
<feature type="transmembrane region" description="Helical" evidence="2">
    <location>
        <begin position="9"/>
        <end position="31"/>
    </location>
</feature>
<evidence type="ECO:0000256" key="2">
    <source>
        <dbReference type="SAM" id="Phobius"/>
    </source>
</evidence>
<feature type="transmembrane region" description="Helical" evidence="2">
    <location>
        <begin position="37"/>
        <end position="62"/>
    </location>
</feature>
<evidence type="ECO:0000256" key="1">
    <source>
        <dbReference type="SAM" id="MobiDB-lite"/>
    </source>
</evidence>
<name>A0ABS3R1W6_9ACTN</name>
<dbReference type="RefSeq" id="WP_208268648.1">
    <property type="nucleotide sequence ID" value="NZ_BAAAGM010000037.1"/>
</dbReference>
<dbReference type="Pfam" id="PF14373">
    <property type="entry name" value="Imm_superinfect"/>
    <property type="match status" value="1"/>
</dbReference>
<dbReference type="Proteomes" id="UP000666915">
    <property type="component" value="Unassembled WGS sequence"/>
</dbReference>
<keyword evidence="2" id="KW-0472">Membrane</keyword>
<keyword evidence="2" id="KW-0812">Transmembrane</keyword>
<evidence type="ECO:0000313" key="4">
    <source>
        <dbReference type="Proteomes" id="UP000666915"/>
    </source>
</evidence>
<comment type="caution">
    <text evidence="3">The sequence shown here is derived from an EMBL/GenBank/DDBJ whole genome shotgun (WGS) entry which is preliminary data.</text>
</comment>
<accession>A0ABS3R1W6</accession>
<keyword evidence="2" id="KW-1133">Transmembrane helix</keyword>
<reference evidence="3 4" key="1">
    <citation type="submission" date="2021-03" db="EMBL/GenBank/DDBJ databases">
        <authorList>
            <person name="Kanchanasin P."/>
            <person name="Saeng-In P."/>
            <person name="Phongsopitanun W."/>
            <person name="Yuki M."/>
            <person name="Kudo T."/>
            <person name="Ohkuma M."/>
            <person name="Tanasupawat S."/>
        </authorList>
    </citation>
    <scope>NUCLEOTIDE SEQUENCE [LARGE SCALE GENOMIC DNA]</scope>
    <source>
        <strain evidence="3 4">L46</strain>
    </source>
</reference>
<organism evidence="3 4">
    <name type="scientific">Actinomadura nitritigenes</name>
    <dbReference type="NCBI Taxonomy" id="134602"/>
    <lineage>
        <taxon>Bacteria</taxon>
        <taxon>Bacillati</taxon>
        <taxon>Actinomycetota</taxon>
        <taxon>Actinomycetes</taxon>
        <taxon>Streptosporangiales</taxon>
        <taxon>Thermomonosporaceae</taxon>
        <taxon>Actinomadura</taxon>
    </lineage>
</organism>
<keyword evidence="4" id="KW-1185">Reference proteome</keyword>
<protein>
    <submittedName>
        <fullName evidence="3">Superinfection immunity protein</fullName>
    </submittedName>
</protein>
<sequence length="100" mass="11335">MLREIPPDWYWLPILAVFVGLAVLPTFIALVRGADELLLIMLVNTLCCASIIYWPFALYMAITWPRKHPRPPKAPAAYRPPPAPEPHPRRKVIQGNVEAP</sequence>
<gene>
    <name evidence="3" type="ORF">J4557_22240</name>
</gene>
<feature type="compositionally biased region" description="Pro residues" evidence="1">
    <location>
        <begin position="72"/>
        <end position="85"/>
    </location>
</feature>